<comment type="caution">
    <text evidence="1">The sequence shown here is derived from an EMBL/GenBank/DDBJ whole genome shotgun (WGS) entry which is preliminary data.</text>
</comment>
<organism evidence="1">
    <name type="scientific">marine sediment metagenome</name>
    <dbReference type="NCBI Taxonomy" id="412755"/>
    <lineage>
        <taxon>unclassified sequences</taxon>
        <taxon>metagenomes</taxon>
        <taxon>ecological metagenomes</taxon>
    </lineage>
</organism>
<feature type="non-terminal residue" evidence="1">
    <location>
        <position position="1"/>
    </location>
</feature>
<evidence type="ECO:0000313" key="1">
    <source>
        <dbReference type="EMBL" id="GAH52091.1"/>
    </source>
</evidence>
<protein>
    <submittedName>
        <fullName evidence="1">Uncharacterized protein</fullName>
    </submittedName>
</protein>
<name>X1G2G2_9ZZZZ</name>
<dbReference type="AlphaFoldDB" id="X1G2G2"/>
<sequence length="39" mass="4591">ISKIDLEVINNAYLEVFTSPLKNDVQRELRLISQIYQQV</sequence>
<accession>X1G2G2</accession>
<reference evidence="1" key="1">
    <citation type="journal article" date="2014" name="Front. Microbiol.">
        <title>High frequency of phylogenetically diverse reductive dehalogenase-homologous genes in deep subseafloor sedimentary metagenomes.</title>
        <authorList>
            <person name="Kawai M."/>
            <person name="Futagami T."/>
            <person name="Toyoda A."/>
            <person name="Takaki Y."/>
            <person name="Nishi S."/>
            <person name="Hori S."/>
            <person name="Arai W."/>
            <person name="Tsubouchi T."/>
            <person name="Morono Y."/>
            <person name="Uchiyama I."/>
            <person name="Ito T."/>
            <person name="Fujiyama A."/>
            <person name="Inagaki F."/>
            <person name="Takami H."/>
        </authorList>
    </citation>
    <scope>NUCLEOTIDE SEQUENCE</scope>
    <source>
        <strain evidence="1">Expedition CK06-06</strain>
    </source>
</reference>
<gene>
    <name evidence="1" type="ORF">S03H2_29899</name>
</gene>
<proteinExistence type="predicted"/>
<dbReference type="EMBL" id="BARU01018065">
    <property type="protein sequence ID" value="GAH52091.1"/>
    <property type="molecule type" value="Genomic_DNA"/>
</dbReference>